<dbReference type="OrthoDB" id="6133115at2759"/>
<evidence type="ECO:0000313" key="1">
    <source>
        <dbReference type="EMBL" id="KAJ8063511.1"/>
    </source>
</evidence>
<name>A0A9X0DHA3_9HELO</name>
<sequence>MTMRKKLLRSWLDTSRSFKRSSNGHLQLIETQQQIGLKDSDKRWWDYSELVKTHSAHCRLICSTLRILATTTSSVGIHYCNRCKMSATFILPLAGESAGDVECLRRIFWSCYILKT</sequence>
<protein>
    <submittedName>
        <fullName evidence="1">Uncharacterized protein</fullName>
    </submittedName>
</protein>
<proteinExistence type="predicted"/>
<dbReference type="AlphaFoldDB" id="A0A9X0DHA3"/>
<dbReference type="Proteomes" id="UP001152300">
    <property type="component" value="Unassembled WGS sequence"/>
</dbReference>
<comment type="caution">
    <text evidence="1">The sequence shown here is derived from an EMBL/GenBank/DDBJ whole genome shotgun (WGS) entry which is preliminary data.</text>
</comment>
<keyword evidence="2" id="KW-1185">Reference proteome</keyword>
<accession>A0A9X0DHA3</accession>
<evidence type="ECO:0000313" key="2">
    <source>
        <dbReference type="Proteomes" id="UP001152300"/>
    </source>
</evidence>
<dbReference type="EMBL" id="JAPEIS010000008">
    <property type="protein sequence ID" value="KAJ8063511.1"/>
    <property type="molecule type" value="Genomic_DNA"/>
</dbReference>
<organism evidence="1 2">
    <name type="scientific">Sclerotinia nivalis</name>
    <dbReference type="NCBI Taxonomy" id="352851"/>
    <lineage>
        <taxon>Eukaryota</taxon>
        <taxon>Fungi</taxon>
        <taxon>Dikarya</taxon>
        <taxon>Ascomycota</taxon>
        <taxon>Pezizomycotina</taxon>
        <taxon>Leotiomycetes</taxon>
        <taxon>Helotiales</taxon>
        <taxon>Sclerotiniaceae</taxon>
        <taxon>Sclerotinia</taxon>
    </lineage>
</organism>
<gene>
    <name evidence="1" type="ORF">OCU04_007386</name>
</gene>
<reference evidence="1" key="1">
    <citation type="submission" date="2022-11" db="EMBL/GenBank/DDBJ databases">
        <title>Genome Resource of Sclerotinia nivalis Strain SnTB1, a Plant Pathogen Isolated from American Ginseng.</title>
        <authorList>
            <person name="Fan S."/>
        </authorList>
    </citation>
    <scope>NUCLEOTIDE SEQUENCE</scope>
    <source>
        <strain evidence="1">SnTB1</strain>
    </source>
</reference>